<proteinExistence type="inferred from homology"/>
<evidence type="ECO:0000259" key="6">
    <source>
        <dbReference type="SMART" id="SM00478"/>
    </source>
</evidence>
<dbReference type="SMART" id="SM00478">
    <property type="entry name" value="ENDO3c"/>
    <property type="match status" value="1"/>
</dbReference>
<feature type="domain" description="HhH-GPD" evidence="6">
    <location>
        <begin position="45"/>
        <end position="201"/>
    </location>
</feature>
<dbReference type="EMBL" id="CP015583">
    <property type="protein sequence ID" value="APT57904.1"/>
    <property type="molecule type" value="Genomic_DNA"/>
</dbReference>
<dbReference type="STRING" id="257708.RGI145_13050"/>
<dbReference type="Proteomes" id="UP000185494">
    <property type="component" value="Chromosome 1"/>
</dbReference>
<evidence type="ECO:0000313" key="10">
    <source>
        <dbReference type="Proteomes" id="UP001258945"/>
    </source>
</evidence>
<dbReference type="Gene3D" id="1.10.1670.40">
    <property type="match status" value="1"/>
</dbReference>
<dbReference type="GO" id="GO:0008725">
    <property type="term" value="F:DNA-3-methyladenine glycosylase activity"/>
    <property type="evidence" value="ECO:0007669"/>
    <property type="project" value="TreeGrafter"/>
</dbReference>
<dbReference type="Gene3D" id="1.10.340.30">
    <property type="entry name" value="Hypothetical protein, domain 2"/>
    <property type="match status" value="1"/>
</dbReference>
<dbReference type="eggNOG" id="COG0122">
    <property type="taxonomic scope" value="Bacteria"/>
</dbReference>
<gene>
    <name evidence="7" type="ORF">RGI145_13050</name>
    <name evidence="8" type="ORF">RQ831_10225</name>
</gene>
<sequence>MSNREARRHLSRDPVLAPVIAQVGACRLKPVGGREPYEALVRAIAHQQVHGRAAEAMLNRLIALAPDHPFPPPAGILALPEGALRSCGFSGAKQAAILDIAHKSAAGWVPTRRAATRMTDEALIERLVALRGVGRWTVEMLLIFTLGRADILPVDDFGVREGYRLAAGLESQPRPRDLATIGEAWAPFRSAASWYLWRAADLHKAGQFRMPQAI</sequence>
<accession>A0A1L7AGJ3</accession>
<dbReference type="GO" id="GO:0043916">
    <property type="term" value="F:DNA-7-methylguanine glycosylase activity"/>
    <property type="evidence" value="ECO:0007669"/>
    <property type="project" value="TreeGrafter"/>
</dbReference>
<keyword evidence="10" id="KW-1185">Reference proteome</keyword>
<dbReference type="GO" id="GO:0006285">
    <property type="term" value="P:base-excision repair, AP site formation"/>
    <property type="evidence" value="ECO:0007669"/>
    <property type="project" value="TreeGrafter"/>
</dbReference>
<dbReference type="RefSeq" id="WP_075798716.1">
    <property type="nucleotide sequence ID" value="NZ_CP015583.1"/>
</dbReference>
<reference evidence="7 9" key="1">
    <citation type="submission" date="2016-05" db="EMBL/GenBank/DDBJ databases">
        <title>Complete Genome and Methylome Analysis of Psychrotrophic Bacterial Isolates from Antarctic Lake Untersee.</title>
        <authorList>
            <person name="Fomenkov A."/>
            <person name="Akimov V.N."/>
            <person name="Vasilyeva L.V."/>
            <person name="Andersen D."/>
            <person name="Vincze T."/>
            <person name="Roberts R.J."/>
        </authorList>
    </citation>
    <scope>NUCLEOTIDE SEQUENCE [LARGE SCALE GENOMIC DNA]</scope>
    <source>
        <strain evidence="7 9">U14-5</strain>
    </source>
</reference>
<evidence type="ECO:0000313" key="9">
    <source>
        <dbReference type="Proteomes" id="UP000185494"/>
    </source>
</evidence>
<dbReference type="GO" id="GO:0006307">
    <property type="term" value="P:DNA alkylation repair"/>
    <property type="evidence" value="ECO:0007669"/>
    <property type="project" value="TreeGrafter"/>
</dbReference>
<name>A0A1L7AGJ3_9PROT</name>
<dbReference type="GO" id="GO:0032993">
    <property type="term" value="C:protein-DNA complex"/>
    <property type="evidence" value="ECO:0007669"/>
    <property type="project" value="TreeGrafter"/>
</dbReference>
<evidence type="ECO:0000256" key="3">
    <source>
        <dbReference type="ARBA" id="ARBA00012000"/>
    </source>
</evidence>
<reference evidence="8" key="3">
    <citation type="submission" date="2023-09" db="EMBL/GenBank/DDBJ databases">
        <authorList>
            <person name="Schober I."/>
            <person name="Bunk B."/>
        </authorList>
    </citation>
    <scope>NUCLEOTIDE SEQUENCE</scope>
    <source>
        <strain evidence="8">DSM 103800</strain>
    </source>
</reference>
<evidence type="ECO:0000256" key="5">
    <source>
        <dbReference type="ARBA" id="ARBA00023204"/>
    </source>
</evidence>
<keyword evidence="5" id="KW-0234">DNA repair</keyword>
<dbReference type="PANTHER" id="PTHR43003:SF5">
    <property type="entry name" value="DNA-3-METHYLADENINE GLYCOSYLASE"/>
    <property type="match status" value="1"/>
</dbReference>
<dbReference type="EMBL" id="JAVVDO010000014">
    <property type="protein sequence ID" value="MDT8331431.1"/>
    <property type="molecule type" value="Genomic_DNA"/>
</dbReference>
<evidence type="ECO:0000256" key="2">
    <source>
        <dbReference type="ARBA" id="ARBA00010817"/>
    </source>
</evidence>
<dbReference type="CDD" id="cd00056">
    <property type="entry name" value="ENDO3c"/>
    <property type="match status" value="1"/>
</dbReference>
<dbReference type="InterPro" id="IPR051912">
    <property type="entry name" value="Alkylbase_DNA_Glycosylase/TA"/>
</dbReference>
<evidence type="ECO:0000313" key="8">
    <source>
        <dbReference type="EMBL" id="MDT8331431.1"/>
    </source>
</evidence>
<evidence type="ECO:0000313" key="7">
    <source>
        <dbReference type="EMBL" id="APT57904.1"/>
    </source>
</evidence>
<dbReference type="FunFam" id="1.10.340.30:FF:000004">
    <property type="entry name" value="DNA-3-methyladenine glycosylase II"/>
    <property type="match status" value="1"/>
</dbReference>
<dbReference type="AlphaFoldDB" id="A0A1L7AGJ3"/>
<reference evidence="8 10" key="2">
    <citation type="journal article" date="2019" name="Microb. Pathog.">
        <title>Comparison of VITEK 2, MALDI-TOF MS, 16S rRNA gene sequencing, and whole-genome sequencing for identification of Roseomonas mucosa.</title>
        <authorList>
            <person name="Rudolph W.W."/>
            <person name="Gunzer F."/>
            <person name="Trauth M."/>
            <person name="Bunk B."/>
            <person name="Bigge R."/>
            <person name="Schrottner P."/>
        </authorList>
    </citation>
    <scope>NUCLEOTIDE SEQUENCE [LARGE SCALE GENOMIC DNA]</scope>
    <source>
        <strain evidence="8 10">DSM 103800</strain>
    </source>
</reference>
<comment type="catalytic activity">
    <reaction evidence="1">
        <text>Hydrolysis of alkylated DNA, releasing 3-methyladenine, 3-methylguanine, 7-methylguanine and 7-methyladenine.</text>
        <dbReference type="EC" id="3.2.2.21"/>
    </reaction>
</comment>
<dbReference type="EC" id="3.2.2.21" evidence="3"/>
<dbReference type="GO" id="GO:0032131">
    <property type="term" value="F:alkylated DNA binding"/>
    <property type="evidence" value="ECO:0007669"/>
    <property type="project" value="TreeGrafter"/>
</dbReference>
<dbReference type="PANTHER" id="PTHR43003">
    <property type="entry name" value="DNA-3-METHYLADENINE GLYCOSYLASE"/>
    <property type="match status" value="1"/>
</dbReference>
<dbReference type="InterPro" id="IPR011257">
    <property type="entry name" value="DNA_glycosylase"/>
</dbReference>
<keyword evidence="4" id="KW-0227">DNA damage</keyword>
<evidence type="ECO:0000256" key="1">
    <source>
        <dbReference type="ARBA" id="ARBA00000086"/>
    </source>
</evidence>
<dbReference type="Proteomes" id="UP001258945">
    <property type="component" value="Unassembled WGS sequence"/>
</dbReference>
<organism evidence="7 9">
    <name type="scientific">Roseomonas gilardii</name>
    <dbReference type="NCBI Taxonomy" id="257708"/>
    <lineage>
        <taxon>Bacteria</taxon>
        <taxon>Pseudomonadati</taxon>
        <taxon>Pseudomonadota</taxon>
        <taxon>Alphaproteobacteria</taxon>
        <taxon>Acetobacterales</taxon>
        <taxon>Roseomonadaceae</taxon>
        <taxon>Roseomonas</taxon>
    </lineage>
</organism>
<dbReference type="Pfam" id="PF00730">
    <property type="entry name" value="HhH-GPD"/>
    <property type="match status" value="1"/>
</dbReference>
<protein>
    <recommendedName>
        <fullName evidence="3">DNA-3-methyladenine glycosylase II</fullName>
        <ecNumber evidence="3">3.2.2.21</ecNumber>
    </recommendedName>
</protein>
<evidence type="ECO:0000256" key="4">
    <source>
        <dbReference type="ARBA" id="ARBA00022763"/>
    </source>
</evidence>
<dbReference type="SUPFAM" id="SSF48150">
    <property type="entry name" value="DNA-glycosylase"/>
    <property type="match status" value="1"/>
</dbReference>
<dbReference type="InterPro" id="IPR003265">
    <property type="entry name" value="HhH-GPD_domain"/>
</dbReference>
<comment type="similarity">
    <text evidence="2">Belongs to the alkylbase DNA glycosidase AlkA family.</text>
</comment>
<dbReference type="KEGG" id="rgi:RGI145_13050"/>